<reference evidence="2" key="1">
    <citation type="submission" date="2016-05" db="EMBL/GenBank/DDBJ databases">
        <authorList>
            <person name="Baek K."/>
            <person name="Yang S.-J."/>
        </authorList>
    </citation>
    <scope>NUCLEOTIDE SEQUENCE [LARGE SCALE GENOMIC DNA]</scope>
    <source>
        <strain evidence="2">ST58-10</strain>
    </source>
</reference>
<accession>A0A1A9ETF0</accession>
<dbReference type="KEGG" id="mars:A8C75_00965"/>
<name>A0A1A9ETF0_9GAMM</name>
<organism evidence="1 2">
    <name type="scientific">Marinobacterium aestuarii</name>
    <dbReference type="NCBI Taxonomy" id="1821621"/>
    <lineage>
        <taxon>Bacteria</taxon>
        <taxon>Pseudomonadati</taxon>
        <taxon>Pseudomonadota</taxon>
        <taxon>Gammaproteobacteria</taxon>
        <taxon>Oceanospirillales</taxon>
        <taxon>Oceanospirillaceae</taxon>
        <taxon>Marinobacterium</taxon>
    </lineage>
</organism>
<proteinExistence type="predicted"/>
<evidence type="ECO:0000313" key="1">
    <source>
        <dbReference type="EMBL" id="ANG61165.1"/>
    </source>
</evidence>
<evidence type="ECO:0000313" key="2">
    <source>
        <dbReference type="Proteomes" id="UP000078070"/>
    </source>
</evidence>
<sequence>MLTMAKCFVVSTKNETGQGNTPPFFIYNTIAITPFFNTKAFKKTIFKSWFNKVACVISNKRRREIMSRGTYQSIGVTCRNGFSKTITVKRIINARARLPLRRKYSHFRMTIP</sequence>
<dbReference type="EMBL" id="CP015839">
    <property type="protein sequence ID" value="ANG61165.1"/>
    <property type="molecule type" value="Genomic_DNA"/>
</dbReference>
<dbReference type="Proteomes" id="UP000078070">
    <property type="component" value="Chromosome"/>
</dbReference>
<keyword evidence="2" id="KW-1185">Reference proteome</keyword>
<reference evidence="1 2" key="2">
    <citation type="journal article" date="2018" name="Int. J. Syst. Evol. Microbiol.">
        <title>Marinobacterium aestuarii sp. nov., a benzene-degrading marine bacterium isolated from estuary sediment.</title>
        <authorList>
            <person name="Bae S.S."/>
            <person name="Jung J."/>
            <person name="Chung D."/>
            <person name="Baek K."/>
        </authorList>
    </citation>
    <scope>NUCLEOTIDE SEQUENCE [LARGE SCALE GENOMIC DNA]</scope>
    <source>
        <strain evidence="1 2">ST58-10</strain>
    </source>
</reference>
<dbReference type="AlphaFoldDB" id="A0A1A9ETF0"/>
<gene>
    <name evidence="1" type="ORF">A8C75_00965</name>
</gene>
<protein>
    <submittedName>
        <fullName evidence="1">Uncharacterized protein</fullName>
    </submittedName>
</protein>